<accession>A0A0D9VET1</accession>
<reference evidence="1" key="3">
    <citation type="submission" date="2015-04" db="UniProtKB">
        <authorList>
            <consortium name="EnsemblPlants"/>
        </authorList>
    </citation>
    <scope>IDENTIFICATION</scope>
</reference>
<dbReference type="PANTHER" id="PTHR33528:SF14">
    <property type="entry name" value="SOLUTE CARRIER FAMILY 35 MEMBER A4"/>
    <property type="match status" value="1"/>
</dbReference>
<reference evidence="2" key="2">
    <citation type="submission" date="2013-12" db="EMBL/GenBank/DDBJ databases">
        <authorList>
            <person name="Yu Y."/>
            <person name="Lee S."/>
            <person name="de Baynast K."/>
            <person name="Wissotski M."/>
            <person name="Liu L."/>
            <person name="Talag J."/>
            <person name="Goicoechea J."/>
            <person name="Angelova A."/>
            <person name="Jetty R."/>
            <person name="Kudrna D."/>
            <person name="Golser W."/>
            <person name="Rivera L."/>
            <person name="Zhang J."/>
            <person name="Wing R."/>
        </authorList>
    </citation>
    <scope>NUCLEOTIDE SEQUENCE</scope>
</reference>
<evidence type="ECO:0000313" key="2">
    <source>
        <dbReference type="Proteomes" id="UP000032180"/>
    </source>
</evidence>
<protein>
    <submittedName>
        <fullName evidence="1">Uncharacterized protein</fullName>
    </submittedName>
</protein>
<dbReference type="EnsemblPlants" id="LPERR02G10320.1">
    <property type="protein sequence ID" value="LPERR02G10320.1"/>
    <property type="gene ID" value="LPERR02G10320"/>
</dbReference>
<dbReference type="InterPro" id="IPR027854">
    <property type="entry name" value="STMP1"/>
</dbReference>
<sequence>MEIRRVPPNKSLGYFQKLVKEPELGFDSMGLFSSSFKFLVGMGCGVYVAQNYNVPNIKMLFNTS</sequence>
<dbReference type="HOGENOM" id="CLU_2870840_0_0_1"/>
<organism evidence="1 2">
    <name type="scientific">Leersia perrieri</name>
    <dbReference type="NCBI Taxonomy" id="77586"/>
    <lineage>
        <taxon>Eukaryota</taxon>
        <taxon>Viridiplantae</taxon>
        <taxon>Streptophyta</taxon>
        <taxon>Embryophyta</taxon>
        <taxon>Tracheophyta</taxon>
        <taxon>Spermatophyta</taxon>
        <taxon>Magnoliopsida</taxon>
        <taxon>Liliopsida</taxon>
        <taxon>Poales</taxon>
        <taxon>Poaceae</taxon>
        <taxon>BOP clade</taxon>
        <taxon>Oryzoideae</taxon>
        <taxon>Oryzeae</taxon>
        <taxon>Oryzinae</taxon>
        <taxon>Leersia</taxon>
    </lineage>
</organism>
<dbReference type="AlphaFoldDB" id="A0A0D9VET1"/>
<dbReference type="Pfam" id="PF15054">
    <property type="entry name" value="DUF4535"/>
    <property type="match status" value="1"/>
</dbReference>
<name>A0A0D9VET1_9ORYZ</name>
<dbReference type="Gramene" id="LPERR02G10320.1">
    <property type="protein sequence ID" value="LPERR02G10320.1"/>
    <property type="gene ID" value="LPERR02G10320"/>
</dbReference>
<dbReference type="PANTHER" id="PTHR33528">
    <property type="entry name" value="OS07G0239500 PROTEIN"/>
    <property type="match status" value="1"/>
</dbReference>
<keyword evidence="2" id="KW-1185">Reference proteome</keyword>
<proteinExistence type="predicted"/>
<dbReference type="Proteomes" id="UP000032180">
    <property type="component" value="Chromosome 2"/>
</dbReference>
<evidence type="ECO:0000313" key="1">
    <source>
        <dbReference type="EnsemblPlants" id="LPERR02G10320.1"/>
    </source>
</evidence>
<reference evidence="1 2" key="1">
    <citation type="submission" date="2012-08" db="EMBL/GenBank/DDBJ databases">
        <title>Oryza genome evolution.</title>
        <authorList>
            <person name="Wing R.A."/>
        </authorList>
    </citation>
    <scope>NUCLEOTIDE SEQUENCE</scope>
</reference>